<gene>
    <name evidence="3" type="ORF">DKX38_029620</name>
</gene>
<name>A0A5N5J1A7_9ROSI</name>
<reference evidence="4" key="1">
    <citation type="journal article" date="2019" name="Gigascience">
        <title>De novo genome assembly of the endangered Acer yangbiense, a plant species with extremely small populations endemic to Yunnan Province, China.</title>
        <authorList>
            <person name="Yang J."/>
            <person name="Wariss H.M."/>
            <person name="Tao L."/>
            <person name="Zhang R."/>
            <person name="Yun Q."/>
            <person name="Hollingsworth P."/>
            <person name="Dao Z."/>
            <person name="Luo G."/>
            <person name="Guo H."/>
            <person name="Ma Y."/>
            <person name="Sun W."/>
        </authorList>
    </citation>
    <scope>NUCLEOTIDE SEQUENCE [LARGE SCALE GENOMIC DNA]</scope>
    <source>
        <strain evidence="4">cv. br00</strain>
    </source>
</reference>
<dbReference type="AlphaFoldDB" id="A0A5N5J1A7"/>
<keyword evidence="4" id="KW-1185">Reference proteome</keyword>
<protein>
    <submittedName>
        <fullName evidence="3">Uncharacterized protein</fullName>
    </submittedName>
</protein>
<dbReference type="Pfam" id="PF02519">
    <property type="entry name" value="Auxin_inducible"/>
    <property type="match status" value="1"/>
</dbReference>
<organism evidence="3 4">
    <name type="scientific">Salix brachista</name>
    <dbReference type="NCBI Taxonomy" id="2182728"/>
    <lineage>
        <taxon>Eukaryota</taxon>
        <taxon>Viridiplantae</taxon>
        <taxon>Streptophyta</taxon>
        <taxon>Embryophyta</taxon>
        <taxon>Tracheophyta</taxon>
        <taxon>Spermatophyta</taxon>
        <taxon>Magnoliopsida</taxon>
        <taxon>eudicotyledons</taxon>
        <taxon>Gunneridae</taxon>
        <taxon>Pentapetalae</taxon>
        <taxon>rosids</taxon>
        <taxon>fabids</taxon>
        <taxon>Malpighiales</taxon>
        <taxon>Salicaceae</taxon>
        <taxon>Saliceae</taxon>
        <taxon>Salix</taxon>
    </lineage>
</organism>
<evidence type="ECO:0000256" key="1">
    <source>
        <dbReference type="ARBA" id="ARBA00006974"/>
    </source>
</evidence>
<dbReference type="PANTHER" id="PTHR31374:SF281">
    <property type="entry name" value="INDOLE-3-ACETIC ACID-INDUCED PROTEIN ARG7-LIKE"/>
    <property type="match status" value="1"/>
</dbReference>
<dbReference type="Proteomes" id="UP000326939">
    <property type="component" value="Chromosome 19"/>
</dbReference>
<evidence type="ECO:0000313" key="4">
    <source>
        <dbReference type="Proteomes" id="UP000326939"/>
    </source>
</evidence>
<evidence type="ECO:0000256" key="2">
    <source>
        <dbReference type="SAM" id="Coils"/>
    </source>
</evidence>
<accession>A0A5N5J1A7</accession>
<dbReference type="InterPro" id="IPR003676">
    <property type="entry name" value="SAUR_fam"/>
</dbReference>
<comment type="caution">
    <text evidence="3">The sequence shown here is derived from an EMBL/GenBank/DDBJ whole genome shotgun (WGS) entry which is preliminary data.</text>
</comment>
<evidence type="ECO:0000313" key="3">
    <source>
        <dbReference type="EMBL" id="KAB5512592.1"/>
    </source>
</evidence>
<dbReference type="EMBL" id="VDCV01000019">
    <property type="protein sequence ID" value="KAB5512592.1"/>
    <property type="molecule type" value="Genomic_DNA"/>
</dbReference>
<keyword evidence="2" id="KW-0175">Coiled coil</keyword>
<dbReference type="PANTHER" id="PTHR31374">
    <property type="entry name" value="AUXIN-INDUCED PROTEIN-LIKE-RELATED"/>
    <property type="match status" value="1"/>
</dbReference>
<dbReference type="GO" id="GO:0009733">
    <property type="term" value="P:response to auxin"/>
    <property type="evidence" value="ECO:0007669"/>
    <property type="project" value="InterPro"/>
</dbReference>
<feature type="coiled-coil region" evidence="2">
    <location>
        <begin position="36"/>
        <end position="63"/>
    </location>
</feature>
<sequence length="181" mass="20265">MGLQKKLSGKENKEKKGVNALTDMVLKSERELLSANKEQELEIDKLKLMLEDKNIEVEKLNDLCLKQIEEIRDFVARSQIPCATETDNACTPMDCLACNLSLLSPENGGGGGRRRGQKGHFVVYVGDEMKRFVVPTSYLKNPIFQKLLDESAEEYGFDNKNGIVLPCDESTFRSLTAFLAS</sequence>
<comment type="similarity">
    <text evidence="1">Belongs to the ARG7 family.</text>
</comment>
<proteinExistence type="inferred from homology"/>